<evidence type="ECO:0000313" key="3">
    <source>
        <dbReference type="Proteomes" id="UP001431634"/>
    </source>
</evidence>
<feature type="transmembrane region" description="Helical" evidence="1">
    <location>
        <begin position="9"/>
        <end position="27"/>
    </location>
</feature>
<keyword evidence="3" id="KW-1185">Reference proteome</keyword>
<keyword evidence="1" id="KW-1133">Transmembrane helix</keyword>
<evidence type="ECO:0008006" key="4">
    <source>
        <dbReference type="Google" id="ProtNLM"/>
    </source>
</evidence>
<keyword evidence="1" id="KW-0472">Membrane</keyword>
<evidence type="ECO:0000313" key="2">
    <source>
        <dbReference type="EMBL" id="MDI2090895.1"/>
    </source>
</evidence>
<sequence length="154" mass="17271">MTKKYTLSFIHRIAGITALIILLIFWFSTVTTELSGHLNFIKNVKILIPYGFIFLIPALIIVSGTGSKMAGKINNPAIHHKKKRMPFIALNGLIILIPCALYLRYLAVHEHLDFTFFLIQIVELIAGGVNITLLMLNVLAGINLSKNKQRKLSM</sequence>
<comment type="caution">
    <text evidence="2">The sequence shown here is derived from an EMBL/GenBank/DDBJ whole genome shotgun (WGS) entry which is preliminary data.</text>
</comment>
<protein>
    <recommendedName>
        <fullName evidence="4">Transmembrane protein</fullName>
    </recommendedName>
</protein>
<dbReference type="Proteomes" id="UP001431634">
    <property type="component" value="Unassembled WGS sequence"/>
</dbReference>
<feature type="transmembrane region" description="Helical" evidence="1">
    <location>
        <begin position="87"/>
        <end position="105"/>
    </location>
</feature>
<feature type="transmembrane region" description="Helical" evidence="1">
    <location>
        <begin position="47"/>
        <end position="66"/>
    </location>
</feature>
<accession>A0ABT6Q1K7</accession>
<dbReference type="RefSeq" id="WP_281448014.1">
    <property type="nucleotide sequence ID" value="NZ_JASBAO010000001.1"/>
</dbReference>
<reference evidence="2" key="1">
    <citation type="submission" date="2023-05" db="EMBL/GenBank/DDBJ databases">
        <title>Whole genome sequence of Commensalibacter sp.</title>
        <authorList>
            <person name="Charoenyingcharoen P."/>
            <person name="Yukphan P."/>
        </authorList>
    </citation>
    <scope>NUCLEOTIDE SEQUENCE</scope>
    <source>
        <strain evidence="2">TBRC 16381</strain>
    </source>
</reference>
<dbReference type="EMBL" id="JASBAO010000001">
    <property type="protein sequence ID" value="MDI2090895.1"/>
    <property type="molecule type" value="Genomic_DNA"/>
</dbReference>
<gene>
    <name evidence="2" type="ORF">QJV27_05845</name>
</gene>
<proteinExistence type="predicted"/>
<feature type="transmembrane region" description="Helical" evidence="1">
    <location>
        <begin position="117"/>
        <end position="144"/>
    </location>
</feature>
<name>A0ABT6Q1K7_9PROT</name>
<organism evidence="2 3">
    <name type="scientific">Commensalibacter oyaizuii</name>
    <dbReference type="NCBI Taxonomy" id="3043873"/>
    <lineage>
        <taxon>Bacteria</taxon>
        <taxon>Pseudomonadati</taxon>
        <taxon>Pseudomonadota</taxon>
        <taxon>Alphaproteobacteria</taxon>
        <taxon>Acetobacterales</taxon>
        <taxon>Acetobacteraceae</taxon>
    </lineage>
</organism>
<keyword evidence="1" id="KW-0812">Transmembrane</keyword>
<evidence type="ECO:0000256" key="1">
    <source>
        <dbReference type="SAM" id="Phobius"/>
    </source>
</evidence>